<organism evidence="2 3">
    <name type="scientific">Streblomastix strix</name>
    <dbReference type="NCBI Taxonomy" id="222440"/>
    <lineage>
        <taxon>Eukaryota</taxon>
        <taxon>Metamonada</taxon>
        <taxon>Preaxostyla</taxon>
        <taxon>Oxymonadida</taxon>
        <taxon>Streblomastigidae</taxon>
        <taxon>Streblomastix</taxon>
    </lineage>
</organism>
<comment type="caution">
    <text evidence="2">The sequence shown here is derived from an EMBL/GenBank/DDBJ whole genome shotgun (WGS) entry which is preliminary data.</text>
</comment>
<feature type="compositionally biased region" description="Low complexity" evidence="1">
    <location>
        <begin position="261"/>
        <end position="272"/>
    </location>
</feature>
<dbReference type="EMBL" id="SNRW01019800">
    <property type="protein sequence ID" value="KAA6366041.1"/>
    <property type="molecule type" value="Genomic_DNA"/>
</dbReference>
<dbReference type="AlphaFoldDB" id="A0A5J4U808"/>
<proteinExistence type="predicted"/>
<reference evidence="2 3" key="1">
    <citation type="submission" date="2019-03" db="EMBL/GenBank/DDBJ databases">
        <title>Single cell metagenomics reveals metabolic interactions within the superorganism composed of flagellate Streblomastix strix and complex community of Bacteroidetes bacteria on its surface.</title>
        <authorList>
            <person name="Treitli S.C."/>
            <person name="Kolisko M."/>
            <person name="Husnik F."/>
            <person name="Keeling P."/>
            <person name="Hampl V."/>
        </authorList>
    </citation>
    <scope>NUCLEOTIDE SEQUENCE [LARGE SCALE GENOMIC DNA]</scope>
    <source>
        <strain evidence="2">ST1C</strain>
    </source>
</reference>
<feature type="compositionally biased region" description="Acidic residues" evidence="1">
    <location>
        <begin position="232"/>
        <end position="243"/>
    </location>
</feature>
<dbReference type="Proteomes" id="UP000324800">
    <property type="component" value="Unassembled WGS sequence"/>
</dbReference>
<evidence type="ECO:0000313" key="2">
    <source>
        <dbReference type="EMBL" id="KAA6366041.1"/>
    </source>
</evidence>
<feature type="region of interest" description="Disordered" evidence="1">
    <location>
        <begin position="324"/>
        <end position="366"/>
    </location>
</feature>
<sequence length="366" mass="40461">QLNVDPSIGVGKEKIKQKKDDNKYVYSDDSNAIRLLLGEIRFLFNRTEGGAAEQIEIPLSILVDDDEDRCDIVNGYETQPIIQRVTEFVMTAEADAARTRAIEEMERGNSNGARYVLNAHRKRQQAIQQVTFNPTNCGVDLDEESEIGSSSKDGAINVSEKTKKSAVALAAFMSKQAPELQILHQQFYQQHTSHQVYQNQNLARKAFSNDDDYEYDDEEEEDDDGEFECCYEEAEEEGCDDDQLSGNRSYSHANASSIHAQSSNTSQSIQSIPKPPPITLLPPEKQSSLQGNINRALFKQQQDLDEIEEQLAAAVGNAALSSHLMKQSKQRSYAHAQGINSAAASATASSSATAEPDIKGLKQPPK</sequence>
<protein>
    <submittedName>
        <fullName evidence="2">Uncharacterized protein</fullName>
    </submittedName>
</protein>
<evidence type="ECO:0000313" key="3">
    <source>
        <dbReference type="Proteomes" id="UP000324800"/>
    </source>
</evidence>
<feature type="compositionally biased region" description="Low complexity" evidence="1">
    <location>
        <begin position="341"/>
        <end position="354"/>
    </location>
</feature>
<feature type="region of interest" description="Disordered" evidence="1">
    <location>
        <begin position="232"/>
        <end position="287"/>
    </location>
</feature>
<accession>A0A5J4U808</accession>
<evidence type="ECO:0000256" key="1">
    <source>
        <dbReference type="SAM" id="MobiDB-lite"/>
    </source>
</evidence>
<name>A0A5J4U808_9EUKA</name>
<feature type="non-terminal residue" evidence="2">
    <location>
        <position position="1"/>
    </location>
</feature>
<gene>
    <name evidence="2" type="ORF">EZS28_038433</name>
</gene>
<feature type="compositionally biased region" description="Polar residues" evidence="1">
    <location>
        <begin position="244"/>
        <end position="260"/>
    </location>
</feature>